<evidence type="ECO:0000313" key="2">
    <source>
        <dbReference type="Proteomes" id="UP000461730"/>
    </source>
</evidence>
<evidence type="ECO:0000313" key="1">
    <source>
        <dbReference type="EMBL" id="MVT07458.1"/>
    </source>
</evidence>
<dbReference type="EMBL" id="WRXN01000001">
    <property type="protein sequence ID" value="MVT07458.1"/>
    <property type="molecule type" value="Genomic_DNA"/>
</dbReference>
<dbReference type="Pfam" id="PF16132">
    <property type="entry name" value="DUF4843"/>
    <property type="match status" value="1"/>
</dbReference>
<sequence>MKNILLIIILFCLLSACKKEETPAYSTDDNIYLDFTPTVDNDKTDSIVYSFAYFPEKQEDTVYIPVRISGRRVSRDRRFILTTVDSTTSAVASLHYRPLEKEYIMSADSGLCLVPLILMNKDSVLKRTTFTIGLTLQSTGDFGVQFPLQNKGLVKVSNRLEKPLWWDVWMGELGAYSRVKHELFIRVSGTTELPPTQSDYMVTPKALYHTRRFRSFLQDPFRWVETYAEEGYVIVLQADNNYYFYSSSNPGNKYLLEKNSDDGKYYFKDENGNRII</sequence>
<proteinExistence type="predicted"/>
<reference evidence="1 2" key="1">
    <citation type="submission" date="2019-12" db="EMBL/GenBank/DDBJ databases">
        <title>Chitinophaga sp. strain ysch24 (GDMCC 1.1355), whole genome shotgun sequence.</title>
        <authorList>
            <person name="Zhang X."/>
        </authorList>
    </citation>
    <scope>NUCLEOTIDE SEQUENCE [LARGE SCALE GENOMIC DNA]</scope>
    <source>
        <strain evidence="2">ysch24</strain>
    </source>
</reference>
<accession>A0A7K1TZC3</accession>
<dbReference type="PROSITE" id="PS51257">
    <property type="entry name" value="PROKAR_LIPOPROTEIN"/>
    <property type="match status" value="1"/>
</dbReference>
<dbReference type="RefSeq" id="WP_157304848.1">
    <property type="nucleotide sequence ID" value="NZ_WRXN01000001.1"/>
</dbReference>
<protein>
    <submittedName>
        <fullName evidence="1">DUF4843 domain-containing protein</fullName>
    </submittedName>
</protein>
<name>A0A7K1TZC3_9BACT</name>
<organism evidence="1 2">
    <name type="scientific">Chitinophaga tropicalis</name>
    <dbReference type="NCBI Taxonomy" id="2683588"/>
    <lineage>
        <taxon>Bacteria</taxon>
        <taxon>Pseudomonadati</taxon>
        <taxon>Bacteroidota</taxon>
        <taxon>Chitinophagia</taxon>
        <taxon>Chitinophagales</taxon>
        <taxon>Chitinophagaceae</taxon>
        <taxon>Chitinophaga</taxon>
    </lineage>
</organism>
<keyword evidence="2" id="KW-1185">Reference proteome</keyword>
<gene>
    <name evidence="1" type="ORF">GO493_04225</name>
</gene>
<dbReference type="InterPro" id="IPR032299">
    <property type="entry name" value="DUF4843"/>
</dbReference>
<comment type="caution">
    <text evidence="1">The sequence shown here is derived from an EMBL/GenBank/DDBJ whole genome shotgun (WGS) entry which is preliminary data.</text>
</comment>
<dbReference type="Proteomes" id="UP000461730">
    <property type="component" value="Unassembled WGS sequence"/>
</dbReference>
<dbReference type="AlphaFoldDB" id="A0A7K1TZC3"/>